<dbReference type="InterPro" id="IPR050467">
    <property type="entry name" value="LRFN"/>
</dbReference>
<dbReference type="EMBL" id="SRYO01000005">
    <property type="protein sequence ID" value="TGY36772.1"/>
    <property type="molecule type" value="Genomic_DNA"/>
</dbReference>
<dbReference type="AlphaFoldDB" id="A0A4S2D6P8"/>
<dbReference type="Gene3D" id="2.60.40.10">
    <property type="entry name" value="Immunoglobulins"/>
    <property type="match status" value="1"/>
</dbReference>
<dbReference type="InterPro" id="IPR013783">
    <property type="entry name" value="Ig-like_fold"/>
</dbReference>
<dbReference type="RefSeq" id="WP_135949415.1">
    <property type="nucleotide sequence ID" value="NZ_SRYO01000005.1"/>
</dbReference>
<name>A0A4S2D6P8_9MICO</name>
<reference evidence="5 6" key="1">
    <citation type="submission" date="2019-04" db="EMBL/GenBank/DDBJ databases">
        <title>Microbes associate with the intestines of laboratory mice.</title>
        <authorList>
            <person name="Navarre W."/>
            <person name="Wong E."/>
            <person name="Huang K."/>
            <person name="Tropini C."/>
            <person name="Ng K."/>
            <person name="Yu B."/>
        </authorList>
    </citation>
    <scope>NUCLEOTIDE SEQUENCE [LARGE SCALE GENOMIC DNA]</scope>
    <source>
        <strain evidence="5 6">NM46_B2-13</strain>
    </source>
</reference>
<evidence type="ECO:0000313" key="5">
    <source>
        <dbReference type="EMBL" id="TGY36772.1"/>
    </source>
</evidence>
<feature type="domain" description="Ig-like" evidence="4">
    <location>
        <begin position="185"/>
        <end position="271"/>
    </location>
</feature>
<dbReference type="InterPro" id="IPR007110">
    <property type="entry name" value="Ig-like_dom"/>
</dbReference>
<dbReference type="PANTHER" id="PTHR45842">
    <property type="entry name" value="SYNAPTIC ADHESION-LIKE MOLECULE SALM"/>
    <property type="match status" value="1"/>
</dbReference>
<dbReference type="PANTHER" id="PTHR45842:SF12">
    <property type="entry name" value="KEKKON 5, ISOFORM A"/>
    <property type="match status" value="1"/>
</dbReference>
<organism evidence="5 6">
    <name type="scientific">Microbacterium laevaniformans</name>
    <dbReference type="NCBI Taxonomy" id="36807"/>
    <lineage>
        <taxon>Bacteria</taxon>
        <taxon>Bacillati</taxon>
        <taxon>Actinomycetota</taxon>
        <taxon>Actinomycetes</taxon>
        <taxon>Micrococcales</taxon>
        <taxon>Microbacteriaceae</taxon>
        <taxon>Microbacterium</taxon>
    </lineage>
</organism>
<dbReference type="InterPro" id="IPR036179">
    <property type="entry name" value="Ig-like_dom_sf"/>
</dbReference>
<dbReference type="InterPro" id="IPR013098">
    <property type="entry name" value="Ig_I-set"/>
</dbReference>
<dbReference type="PROSITE" id="PS50835">
    <property type="entry name" value="IG_LIKE"/>
    <property type="match status" value="1"/>
</dbReference>
<dbReference type="Proteomes" id="UP000309893">
    <property type="component" value="Unassembled WGS sequence"/>
</dbReference>
<evidence type="ECO:0000259" key="4">
    <source>
        <dbReference type="PROSITE" id="PS50835"/>
    </source>
</evidence>
<dbReference type="OrthoDB" id="5099901at2"/>
<dbReference type="CDD" id="cd00096">
    <property type="entry name" value="Ig"/>
    <property type="match status" value="1"/>
</dbReference>
<proteinExistence type="predicted"/>
<dbReference type="SUPFAM" id="SSF48726">
    <property type="entry name" value="Immunoglobulin"/>
    <property type="match status" value="1"/>
</dbReference>
<dbReference type="GO" id="GO:0005975">
    <property type="term" value="P:carbohydrate metabolic process"/>
    <property type="evidence" value="ECO:0007669"/>
    <property type="project" value="UniProtKB-ARBA"/>
</dbReference>
<sequence>MKKTIQRGVALFVTAAAVTAVGALAAAPAYAAAPVSNQTVYLLDGNALPLPATGSNWKSTDVLLSPVASDPSAASKFSDPSSFVGVITFIANPGTEDNPAGYLGTGGGGGWGPYVTPDTLTDNPAVAGDFHDLLNAGGTFSLGQAWLDGSNHAVQVVFTTVVLGAGTATTGGSLSWTAPVSTTAPAITTQPADKTVLPGQSAVFTAAASGSPAPTVKWQSSTDGTTWSDVAGATSDTLTVSNVQLAQSGTKYQAVYTNSAGTATTSAATLTVTNVVPTEPTGSDAGKVTIADPADGATTVTIPAGVGLKAQTLTAWGWSTATNLGQVTADATSGDVVVNIATLAPGAHTIALTQPGSSTVVVWGTFTVPVPSYPAKTDTVDLQAAVTASDLWSLNAAQTAIDFGNVARNASSTKSLGKVTVIDDRKVLKGWTLDAAWSKFTAGSDEIPASALTITPKAFDNGSLLPGVTLGTNGTKIAESTAVSTLTDGALFDADLKFVAPKDAAAGQYHSTLTLTLTSK</sequence>
<comment type="caution">
    <text evidence="5">The sequence shown here is derived from an EMBL/GenBank/DDBJ whole genome shotgun (WGS) entry which is preliminary data.</text>
</comment>
<keyword evidence="2" id="KW-0325">Glycoprotein</keyword>
<accession>A0A4S2D6P8</accession>
<evidence type="ECO:0000313" key="6">
    <source>
        <dbReference type="Proteomes" id="UP000309893"/>
    </source>
</evidence>
<dbReference type="SMART" id="SM00409">
    <property type="entry name" value="IG"/>
    <property type="match status" value="1"/>
</dbReference>
<protein>
    <recommendedName>
        <fullName evidence="4">Ig-like domain-containing protein</fullName>
    </recommendedName>
</protein>
<feature type="chain" id="PRO_5038874327" description="Ig-like domain-containing protein" evidence="3">
    <location>
        <begin position="32"/>
        <end position="520"/>
    </location>
</feature>
<dbReference type="Pfam" id="PF07679">
    <property type="entry name" value="I-set"/>
    <property type="match status" value="1"/>
</dbReference>
<dbReference type="InterPro" id="IPR003599">
    <property type="entry name" value="Ig_sub"/>
</dbReference>
<keyword evidence="1 3" id="KW-0732">Signal</keyword>
<gene>
    <name evidence="5" type="ORF">E5344_09155</name>
</gene>
<feature type="signal peptide" evidence="3">
    <location>
        <begin position="1"/>
        <end position="31"/>
    </location>
</feature>
<evidence type="ECO:0000256" key="1">
    <source>
        <dbReference type="ARBA" id="ARBA00022729"/>
    </source>
</evidence>
<evidence type="ECO:0000256" key="3">
    <source>
        <dbReference type="SAM" id="SignalP"/>
    </source>
</evidence>
<evidence type="ECO:0000256" key="2">
    <source>
        <dbReference type="ARBA" id="ARBA00023180"/>
    </source>
</evidence>